<protein>
    <submittedName>
        <fullName evidence="1">10186_t:CDS:1</fullName>
    </submittedName>
</protein>
<feature type="non-terminal residue" evidence="1">
    <location>
        <position position="1"/>
    </location>
</feature>
<dbReference type="Proteomes" id="UP000789405">
    <property type="component" value="Unassembled WGS sequence"/>
</dbReference>
<dbReference type="AlphaFoldDB" id="A0A9N9JU45"/>
<name>A0A9N9JU45_9GLOM</name>
<gene>
    <name evidence="1" type="ORF">DERYTH_LOCUS21929</name>
</gene>
<comment type="caution">
    <text evidence="1">The sequence shown here is derived from an EMBL/GenBank/DDBJ whole genome shotgun (WGS) entry which is preliminary data.</text>
</comment>
<organism evidence="1 2">
    <name type="scientific">Dentiscutata erythropus</name>
    <dbReference type="NCBI Taxonomy" id="1348616"/>
    <lineage>
        <taxon>Eukaryota</taxon>
        <taxon>Fungi</taxon>
        <taxon>Fungi incertae sedis</taxon>
        <taxon>Mucoromycota</taxon>
        <taxon>Glomeromycotina</taxon>
        <taxon>Glomeromycetes</taxon>
        <taxon>Diversisporales</taxon>
        <taxon>Gigasporaceae</taxon>
        <taxon>Dentiscutata</taxon>
    </lineage>
</organism>
<proteinExistence type="predicted"/>
<keyword evidence="2" id="KW-1185">Reference proteome</keyword>
<evidence type="ECO:0000313" key="1">
    <source>
        <dbReference type="EMBL" id="CAG8793670.1"/>
    </source>
</evidence>
<dbReference type="EMBL" id="CAJVPY010029044">
    <property type="protein sequence ID" value="CAG8793670.1"/>
    <property type="molecule type" value="Genomic_DNA"/>
</dbReference>
<reference evidence="1" key="1">
    <citation type="submission" date="2021-06" db="EMBL/GenBank/DDBJ databases">
        <authorList>
            <person name="Kallberg Y."/>
            <person name="Tangrot J."/>
            <person name="Rosling A."/>
        </authorList>
    </citation>
    <scope>NUCLEOTIDE SEQUENCE</scope>
    <source>
        <strain evidence="1">MA453B</strain>
    </source>
</reference>
<accession>A0A9N9JU45</accession>
<sequence length="75" mass="8583">SDILGSTFMIDNEVLGLIVPVTPSIGLSESSHYWIDYVKDTVTIHTEINDETLFKMRGDYEHKKIGARKIKRDPF</sequence>
<evidence type="ECO:0000313" key="2">
    <source>
        <dbReference type="Proteomes" id="UP000789405"/>
    </source>
</evidence>